<evidence type="ECO:0000256" key="1">
    <source>
        <dbReference type="SAM" id="Phobius"/>
    </source>
</evidence>
<protein>
    <recommendedName>
        <fullName evidence="4">DUF2759 domain-containing protein</fullName>
    </recommendedName>
</protein>
<evidence type="ECO:0008006" key="4">
    <source>
        <dbReference type="Google" id="ProtNLM"/>
    </source>
</evidence>
<keyword evidence="3" id="KW-1185">Reference proteome</keyword>
<dbReference type="OrthoDB" id="2355718at2"/>
<feature type="transmembrane region" description="Helical" evidence="1">
    <location>
        <begin position="31"/>
        <end position="50"/>
    </location>
</feature>
<evidence type="ECO:0000313" key="2">
    <source>
        <dbReference type="EMBL" id="GEN46546.1"/>
    </source>
</evidence>
<reference evidence="2 3" key="1">
    <citation type="submission" date="2019-07" db="EMBL/GenBank/DDBJ databases">
        <title>Whole genome shotgun sequence of Alkalibacillus haloalkaliphilus NBRC 103110.</title>
        <authorList>
            <person name="Hosoyama A."/>
            <person name="Uohara A."/>
            <person name="Ohji S."/>
            <person name="Ichikawa N."/>
        </authorList>
    </citation>
    <scope>NUCLEOTIDE SEQUENCE [LARGE SCALE GENOMIC DNA]</scope>
    <source>
        <strain evidence="2 3">NBRC 103110</strain>
    </source>
</reference>
<name>A0A511W624_9BACI</name>
<dbReference type="RefSeq" id="WP_017187461.1">
    <property type="nucleotide sequence ID" value="NZ_BJYA01000015.1"/>
</dbReference>
<gene>
    <name evidence="2" type="ORF">AHA02nite_23220</name>
</gene>
<keyword evidence="1" id="KW-0812">Transmembrane</keyword>
<organism evidence="2 3">
    <name type="scientific">Alkalibacillus haloalkaliphilus</name>
    <dbReference type="NCBI Taxonomy" id="94136"/>
    <lineage>
        <taxon>Bacteria</taxon>
        <taxon>Bacillati</taxon>
        <taxon>Bacillota</taxon>
        <taxon>Bacilli</taxon>
        <taxon>Bacillales</taxon>
        <taxon>Bacillaceae</taxon>
        <taxon>Alkalibacillus</taxon>
    </lineage>
</organism>
<dbReference type="AlphaFoldDB" id="A0A511W624"/>
<accession>A0A511W624</accession>
<keyword evidence="1" id="KW-0472">Membrane</keyword>
<comment type="caution">
    <text evidence="2">The sequence shown here is derived from an EMBL/GenBank/DDBJ whole genome shotgun (WGS) entry which is preliminary data.</text>
</comment>
<keyword evidence="1" id="KW-1133">Transmembrane helix</keyword>
<dbReference type="EMBL" id="BJYA01000015">
    <property type="protein sequence ID" value="GEN46546.1"/>
    <property type="molecule type" value="Genomic_DNA"/>
</dbReference>
<evidence type="ECO:0000313" key="3">
    <source>
        <dbReference type="Proteomes" id="UP000321440"/>
    </source>
</evidence>
<sequence>MQVGEFVFGVMMLVVAILSFIAIFREIKNRNFFAVAFATASLLLFGWYSVMTLYSQITGAITG</sequence>
<dbReference type="Pfam" id="PF10958">
    <property type="entry name" value="DUF2759"/>
    <property type="match status" value="1"/>
</dbReference>
<dbReference type="InterPro" id="IPR024490">
    <property type="entry name" value="DUF2759"/>
</dbReference>
<feature type="transmembrane region" description="Helical" evidence="1">
    <location>
        <begin position="6"/>
        <end position="24"/>
    </location>
</feature>
<proteinExistence type="predicted"/>
<dbReference type="Proteomes" id="UP000321440">
    <property type="component" value="Unassembled WGS sequence"/>
</dbReference>